<protein>
    <recommendedName>
        <fullName evidence="3">F-box domain-containing protein</fullName>
    </recommendedName>
</protein>
<sequence>MQRVHHPIPNSFFREHMAYERSQHHAERECLEDDIGTLKAYDLQLSALESIRERLSFQRNEVATRIQRRQHLLSSFRKVPAEIWSQIFVEICTISSRPYESEDIDTSLVWFGRPRSFYPIQISEHCVEVIPQTLSQVCYRWRNIVKTYPELWCRISIDLSLYLLPNQERFQDYASATFRHALKNSRGRPLMLRLDSFRLQEEQHNYTLAPSLLEEFREAFHRTRNLDASIDLFSQVDFQGIVSFPILNHATLRSDRPLVPHEEPYSDHQVQEFLSSPSLATLCVSTIRWLIAVVPWSFQSLTTFTCYDMFTKSDLRRLHCTCPQLQELTIKVNWTAEMIMGDSNLLIFPRLTTLVLNYDGWNPLPVLHHILAPSLVSLAHNTVVSRLDMVASLWDFIDHSGCRLEHLCFMMDTECLTSTPSLWHSLSDRLDRLRSFELTVRTEDVDQSSVASEELLTLMRRGSSTASRLRLPALTSFSFTILQGGFVQLDGPVLQSILHAFIEVAESRRYQTGTMMEAMTWASISIKFRSWGGFPNWFDPPITLCVDSGVDIAQLRQRAVNLARYSSVDVLMEVGGTRIYPDNDERAV</sequence>
<evidence type="ECO:0008006" key="3">
    <source>
        <dbReference type="Google" id="ProtNLM"/>
    </source>
</evidence>
<evidence type="ECO:0000313" key="2">
    <source>
        <dbReference type="Proteomes" id="UP001437256"/>
    </source>
</evidence>
<reference evidence="1 2" key="1">
    <citation type="submission" date="2024-05" db="EMBL/GenBank/DDBJ databases">
        <title>A draft genome resource for the thread blight pathogen Marasmius tenuissimus strain MS-2.</title>
        <authorList>
            <person name="Yulfo-Soto G.E."/>
            <person name="Baruah I.K."/>
            <person name="Amoako-Attah I."/>
            <person name="Bukari Y."/>
            <person name="Meinhardt L.W."/>
            <person name="Bailey B.A."/>
            <person name="Cohen S.P."/>
        </authorList>
    </citation>
    <scope>NUCLEOTIDE SEQUENCE [LARGE SCALE GENOMIC DNA]</scope>
    <source>
        <strain evidence="1 2">MS-2</strain>
    </source>
</reference>
<keyword evidence="2" id="KW-1185">Reference proteome</keyword>
<accession>A0ABR2ZK49</accession>
<gene>
    <name evidence="1" type="ORF">AAF712_012376</name>
</gene>
<dbReference type="EMBL" id="JBBXMP010000159">
    <property type="protein sequence ID" value="KAL0060837.1"/>
    <property type="molecule type" value="Genomic_DNA"/>
</dbReference>
<name>A0ABR2ZK49_9AGAR</name>
<proteinExistence type="predicted"/>
<evidence type="ECO:0000313" key="1">
    <source>
        <dbReference type="EMBL" id="KAL0060837.1"/>
    </source>
</evidence>
<comment type="caution">
    <text evidence="1">The sequence shown here is derived from an EMBL/GenBank/DDBJ whole genome shotgun (WGS) entry which is preliminary data.</text>
</comment>
<dbReference type="Proteomes" id="UP001437256">
    <property type="component" value="Unassembled WGS sequence"/>
</dbReference>
<organism evidence="1 2">
    <name type="scientific">Marasmius tenuissimus</name>
    <dbReference type="NCBI Taxonomy" id="585030"/>
    <lineage>
        <taxon>Eukaryota</taxon>
        <taxon>Fungi</taxon>
        <taxon>Dikarya</taxon>
        <taxon>Basidiomycota</taxon>
        <taxon>Agaricomycotina</taxon>
        <taxon>Agaricomycetes</taxon>
        <taxon>Agaricomycetidae</taxon>
        <taxon>Agaricales</taxon>
        <taxon>Marasmiineae</taxon>
        <taxon>Marasmiaceae</taxon>
        <taxon>Marasmius</taxon>
    </lineage>
</organism>